<dbReference type="Proteomes" id="UP001224775">
    <property type="component" value="Unassembled WGS sequence"/>
</dbReference>
<accession>A0AAD8YKV3</accession>
<keyword evidence="2" id="KW-0732">Signal</keyword>
<reference evidence="3" key="1">
    <citation type="submission" date="2023-06" db="EMBL/GenBank/DDBJ databases">
        <title>Survivors Of The Sea: Transcriptome response of Skeletonema marinoi to long-term dormancy.</title>
        <authorList>
            <person name="Pinder M.I.M."/>
            <person name="Kourtchenko O."/>
            <person name="Robertson E.K."/>
            <person name="Larsson T."/>
            <person name="Maumus F."/>
            <person name="Osuna-Cruz C.M."/>
            <person name="Vancaester E."/>
            <person name="Stenow R."/>
            <person name="Vandepoele K."/>
            <person name="Ploug H."/>
            <person name="Bruchert V."/>
            <person name="Godhe A."/>
            <person name="Topel M."/>
        </authorList>
    </citation>
    <scope>NUCLEOTIDE SEQUENCE</scope>
    <source>
        <strain evidence="3">R05AC</strain>
    </source>
</reference>
<feature type="compositionally biased region" description="Polar residues" evidence="1">
    <location>
        <begin position="254"/>
        <end position="281"/>
    </location>
</feature>
<feature type="chain" id="PRO_5042090018" description="Armadillo repeat-containing protein 8" evidence="2">
    <location>
        <begin position="16"/>
        <end position="484"/>
    </location>
</feature>
<organism evidence="3 4">
    <name type="scientific">Skeletonema marinoi</name>
    <dbReference type="NCBI Taxonomy" id="267567"/>
    <lineage>
        <taxon>Eukaryota</taxon>
        <taxon>Sar</taxon>
        <taxon>Stramenopiles</taxon>
        <taxon>Ochrophyta</taxon>
        <taxon>Bacillariophyta</taxon>
        <taxon>Coscinodiscophyceae</taxon>
        <taxon>Thalassiosirophycidae</taxon>
        <taxon>Thalassiosirales</taxon>
        <taxon>Skeletonemataceae</taxon>
        <taxon>Skeletonema</taxon>
        <taxon>Skeletonema marinoi-dohrnii complex</taxon>
    </lineage>
</organism>
<protein>
    <recommendedName>
        <fullName evidence="5">Armadillo repeat-containing protein 8</fullName>
    </recommendedName>
</protein>
<dbReference type="AlphaFoldDB" id="A0AAD8YKV3"/>
<evidence type="ECO:0000313" key="3">
    <source>
        <dbReference type="EMBL" id="KAK1746960.1"/>
    </source>
</evidence>
<proteinExistence type="predicted"/>
<evidence type="ECO:0000256" key="2">
    <source>
        <dbReference type="SAM" id="SignalP"/>
    </source>
</evidence>
<keyword evidence="4" id="KW-1185">Reference proteome</keyword>
<feature type="region of interest" description="Disordered" evidence="1">
    <location>
        <begin position="248"/>
        <end position="298"/>
    </location>
</feature>
<gene>
    <name evidence="3" type="ORF">QTG54_002304</name>
</gene>
<evidence type="ECO:0000313" key="4">
    <source>
        <dbReference type="Proteomes" id="UP001224775"/>
    </source>
</evidence>
<comment type="caution">
    <text evidence="3">The sequence shown here is derived from an EMBL/GenBank/DDBJ whole genome shotgun (WGS) entry which is preliminary data.</text>
</comment>
<dbReference type="EMBL" id="JATAAI010000003">
    <property type="protein sequence ID" value="KAK1746960.1"/>
    <property type="molecule type" value="Genomic_DNA"/>
</dbReference>
<feature type="signal peptide" evidence="2">
    <location>
        <begin position="1"/>
        <end position="15"/>
    </location>
</feature>
<evidence type="ECO:0000256" key="1">
    <source>
        <dbReference type="SAM" id="MobiDB-lite"/>
    </source>
</evidence>
<name>A0AAD8YKV3_9STRA</name>
<sequence length="484" mass="53250">MALLLLLNRMNPSACLFGNTDTVLPDDNDGIILTDTTSSDDSLKSLGGRMSPRICFSNSKSYSPNDTVQPLSNDVILSSLERVVPEYLAIIASRPTSSSSGAFSQKELRKINKQFNRKKTAALQKLHDLTIKAHEYNRVPLVQTDKWDIIAALSAALIESCGDQIIVGTDNQSMDENRLKICWTINNLSIPYENKATMIQGESVILQALMMVIESNLPESYLACIFINNLTFLADAIKPVTLFVPPTSDGGRVPNTSLSRSRSSRPNTIRSRSFTTNGRSRSASHRPPPQTKRSQSLSANGLTVCCEGEGWDSEIIDNVLSNPSSLLRTIERMMITNAPFMLSDVKSVQREAIRWACGFIRNVTNGAEKITTSDPSVASPRGRKGSISDDSIENICQLISRTEIPRLVVQFVRDSPHPTVKWTKDSLEDICLGIMCNIARFSSRESLIRAGAADCLKKIETLVGIHGYRARAILVSLGALPKQF</sequence>
<evidence type="ECO:0008006" key="5">
    <source>
        <dbReference type="Google" id="ProtNLM"/>
    </source>
</evidence>